<accession>A0A2H9T5S4</accession>
<protein>
    <submittedName>
        <fullName evidence="1">Uncharacterized protein</fullName>
    </submittedName>
</protein>
<evidence type="ECO:0000313" key="1">
    <source>
        <dbReference type="EMBL" id="PJE78552.1"/>
    </source>
</evidence>
<proteinExistence type="predicted"/>
<comment type="caution">
    <text evidence="1">The sequence shown here is derived from an EMBL/GenBank/DDBJ whole genome shotgun (WGS) entry which is preliminary data.</text>
</comment>
<reference evidence="1" key="1">
    <citation type="journal article" date="2017" name="Appl. Environ. Microbiol.">
        <title>Molecular characterization of an Endozoicomonas-like organism causing infection in king scallop Pecten maximus L.</title>
        <authorList>
            <person name="Cano I."/>
            <person name="van Aerle R."/>
            <person name="Ross S."/>
            <person name="Verner-Jeffreys D.W."/>
            <person name="Paley R.K."/>
            <person name="Rimmer G."/>
            <person name="Ryder D."/>
            <person name="Hooper P."/>
            <person name="Stone D."/>
            <person name="Feist S.W."/>
        </authorList>
    </citation>
    <scope>NUCLEOTIDE SEQUENCE</scope>
</reference>
<organism evidence="1">
    <name type="scientific">invertebrate metagenome</name>
    <dbReference type="NCBI Taxonomy" id="1711999"/>
    <lineage>
        <taxon>unclassified sequences</taxon>
        <taxon>metagenomes</taxon>
        <taxon>organismal metagenomes</taxon>
    </lineage>
</organism>
<gene>
    <name evidence="1" type="ORF">CI610_02508</name>
</gene>
<name>A0A2H9T5S4_9ZZZZ</name>
<dbReference type="AlphaFoldDB" id="A0A2H9T5S4"/>
<sequence>MRSLHILNCDFTILTRRRTFTVTFFFYKYSISPIMPNIRVKHEFDSLIIPLRLRSPYLTPKGVKDFINLV</sequence>
<dbReference type="EMBL" id="NSIT01000160">
    <property type="protein sequence ID" value="PJE78552.1"/>
    <property type="molecule type" value="Genomic_DNA"/>
</dbReference>